<keyword evidence="5 11" id="KW-0809">Transit peptide</keyword>
<reference evidence="14 15" key="1">
    <citation type="journal article" date="2017" name="Mycologia">
        <title>Bifiguratus adelaidae, gen. et sp. nov., a new member of Mucoromycotina in endophytic and soil-dwelling habitats.</title>
        <authorList>
            <person name="Torres-Cruz T.J."/>
            <person name="Billingsley Tobias T.L."/>
            <person name="Almatruk M."/>
            <person name="Hesse C."/>
            <person name="Kuske C.R."/>
            <person name="Desiro A."/>
            <person name="Benucci G.M."/>
            <person name="Bonito G."/>
            <person name="Stajich J.E."/>
            <person name="Dunlap C."/>
            <person name="Arnold A.E."/>
            <person name="Porras-Alfaro A."/>
        </authorList>
    </citation>
    <scope>NUCLEOTIDE SEQUENCE [LARGE SCALE GENOMIC DNA]</scope>
    <source>
        <strain evidence="14 15">AZ0501</strain>
    </source>
</reference>
<comment type="subunit">
    <text evidence="11">Homooligomer.</text>
</comment>
<dbReference type="InterPro" id="IPR037143">
    <property type="entry name" value="4-PPantetheinyl_Trfase_dom_sf"/>
</dbReference>
<name>A0A261XXL8_9FUNG</name>
<dbReference type="FunFam" id="3.90.470.20:FF:000003">
    <property type="entry name" value="L-aminoadipate-semialdehyde dehydrogenase-phosphopantetheinyl transferase"/>
    <property type="match status" value="1"/>
</dbReference>
<comment type="function">
    <text evidence="10">Required for the maintenance of the structure of the mitochondrial inner membrane. Involved in mitochondrial morphology. Causes growth arrest when highly overexpressed.</text>
</comment>
<keyword evidence="9 11" id="KW-0472">Membrane</keyword>
<dbReference type="GO" id="GO:0000287">
    <property type="term" value="F:magnesium ion binding"/>
    <property type="evidence" value="ECO:0007669"/>
    <property type="project" value="InterPro"/>
</dbReference>
<dbReference type="Pfam" id="PF22624">
    <property type="entry name" value="AASDHPPT_N"/>
    <property type="match status" value="1"/>
</dbReference>
<organism evidence="14 15">
    <name type="scientific">Bifiguratus adelaidae</name>
    <dbReference type="NCBI Taxonomy" id="1938954"/>
    <lineage>
        <taxon>Eukaryota</taxon>
        <taxon>Fungi</taxon>
        <taxon>Fungi incertae sedis</taxon>
        <taxon>Mucoromycota</taxon>
        <taxon>Mucoromycotina</taxon>
        <taxon>Endogonomycetes</taxon>
        <taxon>Endogonales</taxon>
        <taxon>Endogonales incertae sedis</taxon>
        <taxon>Bifiguratus</taxon>
    </lineage>
</organism>
<dbReference type="Pfam" id="PF01648">
    <property type="entry name" value="ACPS"/>
    <property type="match status" value="1"/>
</dbReference>
<dbReference type="PANTHER" id="PTHR31961">
    <property type="entry name" value="SENSITIVE TO HIGH EXPRESSION PROTEIN 9, MITOCHONDRIAL"/>
    <property type="match status" value="1"/>
</dbReference>
<evidence type="ECO:0000256" key="11">
    <source>
        <dbReference type="RuleBase" id="RU364128"/>
    </source>
</evidence>
<dbReference type="AlphaFoldDB" id="A0A261XXL8"/>
<keyword evidence="2" id="KW-0808">Transferase</keyword>
<feature type="transmembrane region" description="Helical" evidence="11">
    <location>
        <begin position="389"/>
        <end position="409"/>
    </location>
</feature>
<dbReference type="PANTHER" id="PTHR31961:SF3">
    <property type="entry name" value="SENSITIVE TO HIGH EXPRESSION PROTEIN 9, MITOCHONDRIAL"/>
    <property type="match status" value="1"/>
</dbReference>
<evidence type="ECO:0000256" key="9">
    <source>
        <dbReference type="ARBA" id="ARBA00023136"/>
    </source>
</evidence>
<keyword evidence="3 11" id="KW-0812">Transmembrane</keyword>
<evidence type="ECO:0000256" key="5">
    <source>
        <dbReference type="ARBA" id="ARBA00022946"/>
    </source>
</evidence>
<keyword evidence="15" id="KW-1185">Reference proteome</keyword>
<evidence type="ECO:0000256" key="2">
    <source>
        <dbReference type="ARBA" id="ARBA00022679"/>
    </source>
</evidence>
<evidence type="ECO:0000256" key="4">
    <source>
        <dbReference type="ARBA" id="ARBA00022792"/>
    </source>
</evidence>
<dbReference type="InterPro" id="IPR008839">
    <property type="entry name" value="MDM33_fungi"/>
</dbReference>
<dbReference type="InterPro" id="IPR055066">
    <property type="entry name" value="AASDHPPT_N"/>
</dbReference>
<evidence type="ECO:0000256" key="6">
    <source>
        <dbReference type="ARBA" id="ARBA00022989"/>
    </source>
</evidence>
<evidence type="ECO:0000256" key="1">
    <source>
        <dbReference type="ARBA" id="ARBA00007472"/>
    </source>
</evidence>
<dbReference type="Pfam" id="PF05546">
    <property type="entry name" value="She9_MDM33"/>
    <property type="match status" value="1"/>
</dbReference>
<keyword evidence="6 11" id="KW-1133">Transmembrane helix</keyword>
<dbReference type="SUPFAM" id="SSF56214">
    <property type="entry name" value="4'-phosphopantetheinyl transferase"/>
    <property type="match status" value="2"/>
</dbReference>
<feature type="domain" description="4'-phosphopantetheinyl transferase N-terminal" evidence="13">
    <location>
        <begin position="10"/>
        <end position="104"/>
    </location>
</feature>
<dbReference type="OrthoDB" id="5595506at2759"/>
<dbReference type="GO" id="GO:0007007">
    <property type="term" value="P:inner mitochondrial membrane organization"/>
    <property type="evidence" value="ECO:0007669"/>
    <property type="project" value="TreeGrafter"/>
</dbReference>
<dbReference type="GO" id="GO:0008897">
    <property type="term" value="F:holo-[acyl-carrier-protein] synthase activity"/>
    <property type="evidence" value="ECO:0007669"/>
    <property type="project" value="InterPro"/>
</dbReference>
<evidence type="ECO:0000259" key="12">
    <source>
        <dbReference type="Pfam" id="PF01648"/>
    </source>
</evidence>
<evidence type="ECO:0000256" key="10">
    <source>
        <dbReference type="ARBA" id="ARBA00024807"/>
    </source>
</evidence>
<evidence type="ECO:0000313" key="14">
    <source>
        <dbReference type="EMBL" id="OZJ03110.1"/>
    </source>
</evidence>
<feature type="domain" description="4'-phosphopantetheinyl transferase" evidence="12">
    <location>
        <begin position="108"/>
        <end position="218"/>
    </location>
</feature>
<feature type="transmembrane region" description="Helical" evidence="11">
    <location>
        <begin position="522"/>
        <end position="543"/>
    </location>
</feature>
<proteinExistence type="inferred from homology"/>
<evidence type="ECO:0000256" key="7">
    <source>
        <dbReference type="ARBA" id="ARBA00023054"/>
    </source>
</evidence>
<dbReference type="InterPro" id="IPR008278">
    <property type="entry name" value="4-PPantetheinyl_Trfase_dom"/>
</dbReference>
<comment type="subcellular location">
    <subcellularLocation>
        <location evidence="11">Mitochondrion inner membrane</location>
        <topology evidence="11">Multi-pass membrane protein</topology>
    </subcellularLocation>
</comment>
<protein>
    <recommendedName>
        <fullName evidence="11">Sensitive to high expression protein 9, mitochondrial</fullName>
    </recommendedName>
</protein>
<accession>A0A261XXL8</accession>
<gene>
    <name evidence="14" type="ORF">BZG36_03377</name>
</gene>
<dbReference type="GO" id="GO:0005743">
    <property type="term" value="C:mitochondrial inner membrane"/>
    <property type="evidence" value="ECO:0007669"/>
    <property type="project" value="UniProtKB-SubCell"/>
</dbReference>
<keyword evidence="7" id="KW-0175">Coiled coil</keyword>
<dbReference type="Proteomes" id="UP000242875">
    <property type="component" value="Unassembled WGS sequence"/>
</dbReference>
<evidence type="ECO:0000256" key="8">
    <source>
        <dbReference type="ARBA" id="ARBA00023128"/>
    </source>
</evidence>
<evidence type="ECO:0000256" key="3">
    <source>
        <dbReference type="ARBA" id="ARBA00022692"/>
    </source>
</evidence>
<keyword evidence="8 11" id="KW-0496">Mitochondrion</keyword>
<sequence length="544" mass="62566">MQVWAVNTRGWEPTAVEFEGVLDRLPTEDQQRVLRKKLSSDAKLTLAGQLLIRNFFHTLGVPWDDCTLGRSETGKPFRMSAKASLYDTSFNISNHGDYVVLGARAGMQVGVDVMKVEQAVREESLDQFFSYFAEQYTPSEWALVRAVPHSEQLRLFYKIWTLKECYVKAIGLGLGFPLTRLEFSHIDQPVPQLQVDGQPAKNWTFRQYELDEHHVVAVAIHSPHDPIDPTMTIPKSFKLVRVQELLLQDPKDALQAMSKAINELTGYNHIEKVKEAVVKRSESFNASRQSLQEAKEAYHATIEARSKTQREINELLQRKHTWTAEDVTRFTELYRLEHVHTQDEKLAKDTYQSAEKQMDREYMDLTKSIMERYHEEQIWSDKIRSVSTYGTWALMILNILLFVAVQTIFEPRKRTKLTERFEELLVAKVDEEEAKFQAVLDELRKGHSTLLAQQEALLAHTRPASYNEAPHVPVVLDTRTDDIPPTDLLSVVDGTVSTADEKDRVSRGWLSTEPTTMRKRDFLLYTLESAVAGIALSTLFMYFR</sequence>
<comment type="similarity">
    <text evidence="1 11">Belongs to the SHE9 family.</text>
</comment>
<evidence type="ECO:0000259" key="13">
    <source>
        <dbReference type="Pfam" id="PF22624"/>
    </source>
</evidence>
<evidence type="ECO:0000313" key="15">
    <source>
        <dbReference type="Proteomes" id="UP000242875"/>
    </source>
</evidence>
<keyword evidence="4 11" id="KW-0999">Mitochondrion inner membrane</keyword>
<comment type="caution">
    <text evidence="14">The sequence shown here is derived from an EMBL/GenBank/DDBJ whole genome shotgun (WGS) entry which is preliminary data.</text>
</comment>
<dbReference type="Gene3D" id="3.90.470.20">
    <property type="entry name" value="4'-phosphopantetheinyl transferase domain"/>
    <property type="match status" value="2"/>
</dbReference>
<dbReference type="EMBL" id="MVBO01000104">
    <property type="protein sequence ID" value="OZJ03110.1"/>
    <property type="molecule type" value="Genomic_DNA"/>
</dbReference>